<evidence type="ECO:0000256" key="6">
    <source>
        <dbReference type="SAM" id="Phobius"/>
    </source>
</evidence>
<name>A0A1G7CR93_9RHOB</name>
<evidence type="ECO:0000313" key="8">
    <source>
        <dbReference type="EMBL" id="SDE41848.1"/>
    </source>
</evidence>
<keyword evidence="2 6" id="KW-0812">Transmembrane</keyword>
<dbReference type="InterPro" id="IPR004837">
    <property type="entry name" value="NaCa_Exmemb"/>
</dbReference>
<dbReference type="Pfam" id="PF01699">
    <property type="entry name" value="Na_Ca_ex"/>
    <property type="match status" value="2"/>
</dbReference>
<feature type="compositionally biased region" description="Basic and acidic residues" evidence="5">
    <location>
        <begin position="169"/>
        <end position="178"/>
    </location>
</feature>
<gene>
    <name evidence="8" type="ORF">SAMN04488105_103310</name>
</gene>
<feature type="transmembrane region" description="Helical" evidence="6">
    <location>
        <begin position="45"/>
        <end position="68"/>
    </location>
</feature>
<dbReference type="EMBL" id="FNAV01000003">
    <property type="protein sequence ID" value="SDE41848.1"/>
    <property type="molecule type" value="Genomic_DNA"/>
</dbReference>
<keyword evidence="4 6" id="KW-0472">Membrane</keyword>
<evidence type="ECO:0000256" key="5">
    <source>
        <dbReference type="SAM" id="MobiDB-lite"/>
    </source>
</evidence>
<dbReference type="RefSeq" id="WP_089956647.1">
    <property type="nucleotide sequence ID" value="NZ_FNAV01000003.1"/>
</dbReference>
<reference evidence="9" key="1">
    <citation type="submission" date="2016-10" db="EMBL/GenBank/DDBJ databases">
        <authorList>
            <person name="Varghese N."/>
            <person name="Submissions S."/>
        </authorList>
    </citation>
    <scope>NUCLEOTIDE SEQUENCE [LARGE SCALE GENOMIC DNA]</scope>
    <source>
        <strain evidence="9">DSM 10146</strain>
    </source>
</reference>
<feature type="transmembrane region" description="Helical" evidence="6">
    <location>
        <begin position="109"/>
        <end position="128"/>
    </location>
</feature>
<proteinExistence type="predicted"/>
<feature type="domain" description="Sodium/calcium exchanger membrane region" evidence="7">
    <location>
        <begin position="193"/>
        <end position="338"/>
    </location>
</feature>
<feature type="transmembrane region" description="Helical" evidence="6">
    <location>
        <begin position="321"/>
        <end position="342"/>
    </location>
</feature>
<comment type="subcellular location">
    <subcellularLocation>
        <location evidence="1">Membrane</location>
        <topology evidence="1">Multi-pass membrane protein</topology>
    </subcellularLocation>
</comment>
<protein>
    <submittedName>
        <fullName evidence="8">Cation:H+ antiporter</fullName>
    </submittedName>
</protein>
<dbReference type="GO" id="GO:0055085">
    <property type="term" value="P:transmembrane transport"/>
    <property type="evidence" value="ECO:0007669"/>
    <property type="project" value="InterPro"/>
</dbReference>
<dbReference type="GO" id="GO:0016020">
    <property type="term" value="C:membrane"/>
    <property type="evidence" value="ECO:0007669"/>
    <property type="project" value="UniProtKB-SubCell"/>
</dbReference>
<dbReference type="InterPro" id="IPR044880">
    <property type="entry name" value="NCX_ion-bd_dom_sf"/>
</dbReference>
<evidence type="ECO:0000256" key="1">
    <source>
        <dbReference type="ARBA" id="ARBA00004141"/>
    </source>
</evidence>
<feature type="transmembrane region" description="Helical" evidence="6">
    <location>
        <begin position="74"/>
        <end position="97"/>
    </location>
</feature>
<dbReference type="Gene3D" id="1.20.1420.30">
    <property type="entry name" value="NCX, central ion-binding region"/>
    <property type="match status" value="1"/>
</dbReference>
<evidence type="ECO:0000256" key="4">
    <source>
        <dbReference type="ARBA" id="ARBA00023136"/>
    </source>
</evidence>
<evidence type="ECO:0000256" key="3">
    <source>
        <dbReference type="ARBA" id="ARBA00022989"/>
    </source>
</evidence>
<feature type="transmembrane region" description="Helical" evidence="6">
    <location>
        <begin position="256"/>
        <end position="274"/>
    </location>
</feature>
<dbReference type="AlphaFoldDB" id="A0A1G7CR93"/>
<keyword evidence="9" id="KW-1185">Reference proteome</keyword>
<feature type="region of interest" description="Disordered" evidence="5">
    <location>
        <begin position="167"/>
        <end position="186"/>
    </location>
</feature>
<feature type="transmembrane region" description="Helical" evidence="6">
    <location>
        <begin position="193"/>
        <end position="215"/>
    </location>
</feature>
<sequence length="344" mass="35655">MIQGLSLPLLLGVFALAGAIVVAVSIRATTLADIIADRTRLGEALAGGVLLGGATSLSGVVVSVTGAAGGDASFAVSNAVGGIAVQTLFLAIADLLHRRVNLEHAAAEPANLFQAVMLLILLSLPIAGMAGPDIAYFGVSPVSIVMFLAYLWGVRLSAAVSESPMWRPVETRDTRRDEPDDENDPDAPVLRPALVFAALVAVMGLAGWVISQVGGAFITRFGLTSSLVGALITAVITSLPELVTTLVAVRRGSLQLAVGGIIGGNTFDTLFLVFSDVAYREGSIYQAVGQTDLYWLATGMLMTAILLGGLILRQREGPARIGIESVLLMVVYACAVAVELFAPD</sequence>
<keyword evidence="3 6" id="KW-1133">Transmembrane helix</keyword>
<evidence type="ECO:0000259" key="7">
    <source>
        <dbReference type="Pfam" id="PF01699"/>
    </source>
</evidence>
<evidence type="ECO:0000313" key="9">
    <source>
        <dbReference type="Proteomes" id="UP000198994"/>
    </source>
</evidence>
<feature type="transmembrane region" description="Helical" evidence="6">
    <location>
        <begin position="227"/>
        <end position="249"/>
    </location>
</feature>
<feature type="transmembrane region" description="Helical" evidence="6">
    <location>
        <begin position="294"/>
        <end position="312"/>
    </location>
</feature>
<organism evidence="8 9">
    <name type="scientific">Salipiger thiooxidans</name>
    <dbReference type="NCBI Taxonomy" id="282683"/>
    <lineage>
        <taxon>Bacteria</taxon>
        <taxon>Pseudomonadati</taxon>
        <taxon>Pseudomonadota</taxon>
        <taxon>Alphaproteobacteria</taxon>
        <taxon>Rhodobacterales</taxon>
        <taxon>Roseobacteraceae</taxon>
        <taxon>Salipiger</taxon>
    </lineage>
</organism>
<feature type="domain" description="Sodium/calcium exchanger membrane region" evidence="7">
    <location>
        <begin position="10"/>
        <end position="152"/>
    </location>
</feature>
<accession>A0A1G7CR93</accession>
<evidence type="ECO:0000256" key="2">
    <source>
        <dbReference type="ARBA" id="ARBA00022692"/>
    </source>
</evidence>
<feature type="transmembrane region" description="Helical" evidence="6">
    <location>
        <begin position="6"/>
        <end position="24"/>
    </location>
</feature>
<feature type="transmembrane region" description="Helical" evidence="6">
    <location>
        <begin position="134"/>
        <end position="153"/>
    </location>
</feature>
<dbReference type="STRING" id="282683.SAMN04488105_103310"/>
<dbReference type="OrthoDB" id="153124at2"/>
<dbReference type="Proteomes" id="UP000198994">
    <property type="component" value="Unassembled WGS sequence"/>
</dbReference>